<feature type="chain" id="PRO_5020678139" evidence="1">
    <location>
        <begin position="20"/>
        <end position="206"/>
    </location>
</feature>
<dbReference type="OrthoDB" id="881598at2"/>
<keyword evidence="3" id="KW-1185">Reference proteome</keyword>
<evidence type="ECO:0000313" key="3">
    <source>
        <dbReference type="Proteomes" id="UP000291485"/>
    </source>
</evidence>
<reference evidence="2 3" key="1">
    <citation type="submission" date="2019-02" db="EMBL/GenBank/DDBJ databases">
        <title>Pedobacter sp. RP-3-11 sp. nov., isolated from Arctic soil.</title>
        <authorList>
            <person name="Dahal R.H."/>
        </authorList>
    </citation>
    <scope>NUCLEOTIDE SEQUENCE [LARGE SCALE GENOMIC DNA]</scope>
    <source>
        <strain evidence="2 3">RP-3-11</strain>
    </source>
</reference>
<dbReference type="RefSeq" id="WP_131558911.1">
    <property type="nucleotide sequence ID" value="NZ_SJSN01000008.1"/>
</dbReference>
<dbReference type="AlphaFoldDB" id="A0A4R0P022"/>
<accession>A0A4R0P022</accession>
<evidence type="ECO:0000256" key="1">
    <source>
        <dbReference type="SAM" id="SignalP"/>
    </source>
</evidence>
<comment type="caution">
    <text evidence="2">The sequence shown here is derived from an EMBL/GenBank/DDBJ whole genome shotgun (WGS) entry which is preliminary data.</text>
</comment>
<dbReference type="EMBL" id="SJSN01000008">
    <property type="protein sequence ID" value="TCD08511.1"/>
    <property type="molecule type" value="Genomic_DNA"/>
</dbReference>
<gene>
    <name evidence="2" type="ORF">EZ449_11750</name>
</gene>
<protein>
    <submittedName>
        <fullName evidence="2">Uncharacterized protein</fullName>
    </submittedName>
</protein>
<sequence>MKKNIFLFFFIIAVQLAYAQVRDESTALYKFMQVNADSTIIVQYTGGWIDPPNLYLLSKKGDTLTCYMYKDVRKYSSINKVPRRIAATISSRLMMEIYKTPIDVNQFFNVFDIKPDTLIKFWREVSALKPWDIKDDSVDGGGCPLNKNVNSISIEDGLGIWVHLITKNNIKSLVFYEPDSFEKYCPGRKGRQSIIKFTKLFHSYFK</sequence>
<proteinExistence type="predicted"/>
<feature type="signal peptide" evidence="1">
    <location>
        <begin position="1"/>
        <end position="19"/>
    </location>
</feature>
<organism evidence="2 3">
    <name type="scientific">Pedobacter frigidisoli</name>
    <dbReference type="NCBI Taxonomy" id="2530455"/>
    <lineage>
        <taxon>Bacteria</taxon>
        <taxon>Pseudomonadati</taxon>
        <taxon>Bacteroidota</taxon>
        <taxon>Sphingobacteriia</taxon>
        <taxon>Sphingobacteriales</taxon>
        <taxon>Sphingobacteriaceae</taxon>
        <taxon>Pedobacter</taxon>
    </lineage>
</organism>
<evidence type="ECO:0000313" key="2">
    <source>
        <dbReference type="EMBL" id="TCD08511.1"/>
    </source>
</evidence>
<name>A0A4R0P022_9SPHI</name>
<dbReference type="Proteomes" id="UP000291485">
    <property type="component" value="Unassembled WGS sequence"/>
</dbReference>
<keyword evidence="1" id="KW-0732">Signal</keyword>